<evidence type="ECO:0000313" key="1">
    <source>
        <dbReference type="EMBL" id="DAF85659.1"/>
    </source>
</evidence>
<reference evidence="1" key="1">
    <citation type="journal article" date="2021" name="Proc. Natl. Acad. Sci. U.S.A.">
        <title>A Catalog of Tens of Thousands of Viruses from Human Metagenomes Reveals Hidden Associations with Chronic Diseases.</title>
        <authorList>
            <person name="Tisza M.J."/>
            <person name="Buck C.B."/>
        </authorList>
    </citation>
    <scope>NUCLEOTIDE SEQUENCE</scope>
    <source>
        <strain evidence="1">CtYcY12</strain>
    </source>
</reference>
<accession>A0A8S5TTZ3</accession>
<name>A0A8S5TTZ3_9CAUD</name>
<dbReference type="EMBL" id="BK015928">
    <property type="protein sequence ID" value="DAF85659.1"/>
    <property type="molecule type" value="Genomic_DNA"/>
</dbReference>
<sequence>MLSFRQTCILFVRHYRMQPFRQNCPSSKSTLISACRTLRDLRSEFPMLPANSCP</sequence>
<organism evidence="1">
    <name type="scientific">Siphoviridae sp. ctYcY12</name>
    <dbReference type="NCBI Taxonomy" id="2825550"/>
    <lineage>
        <taxon>Viruses</taxon>
        <taxon>Duplodnaviria</taxon>
        <taxon>Heunggongvirae</taxon>
        <taxon>Uroviricota</taxon>
        <taxon>Caudoviricetes</taxon>
    </lineage>
</organism>
<protein>
    <submittedName>
        <fullName evidence="1">Uncharacterized protein</fullName>
    </submittedName>
</protein>
<proteinExistence type="predicted"/>